<dbReference type="InterPro" id="IPR014729">
    <property type="entry name" value="Rossmann-like_a/b/a_fold"/>
</dbReference>
<comment type="similarity">
    <text evidence="2 13 14">Belongs to the class-I aminoacyl-tRNA synthetase family.</text>
</comment>
<dbReference type="Gene3D" id="2.40.240.10">
    <property type="entry name" value="Ribosomal Protein L25, Chain P"/>
    <property type="match status" value="2"/>
</dbReference>
<keyword evidence="5 13" id="KW-0436">Ligase</keyword>
<comment type="catalytic activity">
    <reaction evidence="13">
        <text>tRNA(Gln) + L-glutamine + ATP = L-glutaminyl-tRNA(Gln) + AMP + diphosphate</text>
        <dbReference type="Rhea" id="RHEA:20121"/>
        <dbReference type="Rhea" id="RHEA-COMP:9662"/>
        <dbReference type="Rhea" id="RHEA-COMP:9681"/>
        <dbReference type="ChEBI" id="CHEBI:30616"/>
        <dbReference type="ChEBI" id="CHEBI:33019"/>
        <dbReference type="ChEBI" id="CHEBI:58359"/>
        <dbReference type="ChEBI" id="CHEBI:78442"/>
        <dbReference type="ChEBI" id="CHEBI:78521"/>
        <dbReference type="ChEBI" id="CHEBI:456215"/>
        <dbReference type="EC" id="6.1.1.18"/>
    </reaction>
</comment>
<gene>
    <name evidence="13" type="primary">glnS</name>
    <name evidence="17" type="ORF">GGP71_000490</name>
</gene>
<feature type="binding site" evidence="13">
    <location>
        <begin position="46"/>
        <end position="52"/>
    </location>
    <ligand>
        <name>ATP</name>
        <dbReference type="ChEBI" id="CHEBI:30616"/>
    </ligand>
</feature>
<dbReference type="InterPro" id="IPR022861">
    <property type="entry name" value="Gln_tRNA_ligase_bac"/>
</dbReference>
<feature type="binding site" evidence="13">
    <location>
        <position position="221"/>
    </location>
    <ligand>
        <name>L-glutamine</name>
        <dbReference type="ChEBI" id="CHEBI:58359"/>
    </ligand>
</feature>
<evidence type="ECO:0000259" key="16">
    <source>
        <dbReference type="SMART" id="SM00845"/>
    </source>
</evidence>
<evidence type="ECO:0000256" key="4">
    <source>
        <dbReference type="ARBA" id="ARBA00022490"/>
    </source>
</evidence>
<keyword evidence="9 13" id="KW-0030">Aminoacyl-tRNA synthetase</keyword>
<protein>
    <recommendedName>
        <fullName evidence="13">Glutamine--tRNA ligase</fullName>
        <ecNumber evidence="13">6.1.1.18</ecNumber>
    </recommendedName>
    <alternativeName>
        <fullName evidence="13">Glutaminyl-tRNA synthetase</fullName>
        <shortName evidence="13">GlnRS</shortName>
    </alternativeName>
</protein>
<evidence type="ECO:0000256" key="7">
    <source>
        <dbReference type="ARBA" id="ARBA00022840"/>
    </source>
</evidence>
<evidence type="ECO:0000256" key="6">
    <source>
        <dbReference type="ARBA" id="ARBA00022741"/>
    </source>
</evidence>
<dbReference type="GO" id="GO:0006424">
    <property type="term" value="P:glutamyl-tRNA aminoacylation"/>
    <property type="evidence" value="ECO:0007669"/>
    <property type="project" value="UniProtKB-UniRule"/>
</dbReference>
<sequence length="788" mass="90899">MSTSDPSAERPRDNFIYDIIDEDLEHGTYDGRVVTRFPPEPNGYLHIGHAKSIVLNFGIKHDYADRADTRCHLRFDDTNPDTESTEYVESIKEAVQWLGYDWEEHEYHASDYFEQFYRYAVTLIEQGDAYVDSLSEEEIREYRGTVDEPGTPSPYRDRSVEENLELFRKMRDGEFDDGEHVLRAKIDMSSPHMIMRDPLLFRIKHAHHYRQGDEWCIYPMYDYAHPLEDAIEDITHSLCTLEFDNNRRVYDWVMEHCLDEDELPSRPRQYEFNRLNLGYTVMSKTKLRHLIEEDLVGGWDDPRLPTISGLRRRGVPPSAIRSFCRTVGVTRSQSRVQIGHFEHALRDDLNAKVPRVMAVLDPLKVVATNVDADTVDWIDANHWPRDIDKDETRPVPFTREFYIERDDFREDPPEDFIRLAPGREVRLRHAYFFTCEEVVRDEDGVVTELRGTIDPETRDSTAPDGRSPEGTLHWVSAAHGLPFEARLYDRLFEVPDPDARDEHFTEFLNPDSLNVRQGVLEPAVRDLEADQRVQFERQGYFWPDPEASRPDALVYNQIVPLRDTWGEDEDGLTQEELARRRRAKEQRKQEQRRRSLDGKTDPAEHLDDAQRDRFDRFHDELGIDREDAATIAGNGALAGFFEQALAHYDAPVPVANWTVNELLGRLQDQTVADLPFEPDAFAELVRLVDTEVISTRGGDAVLDALLEDGGSPERIVDDRGLRQVDDTEALRPTVQSVLDDHPDEVSRYRDGKKGLIGFFMGQVMDATDGAASPELARELLQEELGPSA</sequence>
<feature type="binding site" evidence="13">
    <location>
        <begin position="274"/>
        <end position="275"/>
    </location>
    <ligand>
        <name>ATP</name>
        <dbReference type="ChEBI" id="CHEBI:30616"/>
    </ligand>
</feature>
<comment type="subcellular location">
    <subcellularLocation>
        <location evidence="13">Cytoplasm</location>
    </subcellularLocation>
</comment>
<dbReference type="InterPro" id="IPR020058">
    <property type="entry name" value="Glu/Gln-tRNA-synth_Ib_cat-dom"/>
</dbReference>
<comment type="subunit">
    <text evidence="3">Heterotrimer of A, B and C subunits.</text>
</comment>
<keyword evidence="6 13" id="KW-0547">Nucleotide-binding</keyword>
<feature type="domain" description="Asn/Gln amidotransferase" evidence="16">
    <location>
        <begin position="639"/>
        <end position="784"/>
    </location>
</feature>
<evidence type="ECO:0000256" key="12">
    <source>
        <dbReference type="ARBA" id="ARBA00047913"/>
    </source>
</evidence>
<dbReference type="Proteomes" id="UP001155027">
    <property type="component" value="Unassembled WGS sequence"/>
</dbReference>
<dbReference type="AlphaFoldDB" id="A0A9X2PU42"/>
<comment type="function">
    <text evidence="10">Allows the formation of correctly charged Asn-tRNA(Asn) or Gln-tRNA(Gln) through the transamidation of misacylated Asp-tRNA(Asn) or Glu-tRNA(Gln) in organisms which lack either or both of asparaginyl-tRNA or glutaminyl-tRNA synthetases. The reaction takes place in the presence of glutamine and ATP through an activated phospho-Asp-tRNA(Asn) or phospho-Glu-tRNA(Gln).</text>
</comment>
<comment type="catalytic activity">
    <reaction evidence="12">
        <text>L-glutamyl-tRNA(Gln) + L-glutamine + ATP + H2O = L-glutaminyl-tRNA(Gln) + L-glutamate + ADP + phosphate + H(+)</text>
        <dbReference type="Rhea" id="RHEA:17521"/>
        <dbReference type="Rhea" id="RHEA-COMP:9681"/>
        <dbReference type="Rhea" id="RHEA-COMP:9684"/>
        <dbReference type="ChEBI" id="CHEBI:15377"/>
        <dbReference type="ChEBI" id="CHEBI:15378"/>
        <dbReference type="ChEBI" id="CHEBI:29985"/>
        <dbReference type="ChEBI" id="CHEBI:30616"/>
        <dbReference type="ChEBI" id="CHEBI:43474"/>
        <dbReference type="ChEBI" id="CHEBI:58359"/>
        <dbReference type="ChEBI" id="CHEBI:78520"/>
        <dbReference type="ChEBI" id="CHEBI:78521"/>
        <dbReference type="ChEBI" id="CHEBI:456216"/>
    </reaction>
</comment>
<dbReference type="Gene3D" id="1.10.1160.10">
    <property type="entry name" value="Glutamyl-trna Synthetase, Domain 2"/>
    <property type="match status" value="1"/>
</dbReference>
<evidence type="ECO:0000256" key="3">
    <source>
        <dbReference type="ARBA" id="ARBA00011123"/>
    </source>
</evidence>
<dbReference type="Gene3D" id="1.10.10.410">
    <property type="match status" value="1"/>
</dbReference>
<dbReference type="InterPro" id="IPR001412">
    <property type="entry name" value="aa-tRNA-synth_I_CS"/>
</dbReference>
<evidence type="ECO:0000313" key="18">
    <source>
        <dbReference type="Proteomes" id="UP001155027"/>
    </source>
</evidence>
<evidence type="ECO:0000256" key="14">
    <source>
        <dbReference type="RuleBase" id="RU363037"/>
    </source>
</evidence>
<dbReference type="FunFam" id="3.90.800.10:FF:000001">
    <property type="entry name" value="Glutamine--tRNA ligase"/>
    <property type="match status" value="1"/>
</dbReference>
<dbReference type="RefSeq" id="WP_259079372.1">
    <property type="nucleotide sequence ID" value="NZ_JANUAU010000001.1"/>
</dbReference>
<organism evidence="17 18">
    <name type="scientific">Salinibacter ruber</name>
    <dbReference type="NCBI Taxonomy" id="146919"/>
    <lineage>
        <taxon>Bacteria</taxon>
        <taxon>Pseudomonadati</taxon>
        <taxon>Rhodothermota</taxon>
        <taxon>Rhodothermia</taxon>
        <taxon>Rhodothermales</taxon>
        <taxon>Salinibacteraceae</taxon>
        <taxon>Salinibacter</taxon>
    </lineage>
</organism>
<keyword evidence="7 13" id="KW-0067">ATP-binding</keyword>
<dbReference type="EC" id="6.1.1.18" evidence="13"/>
<dbReference type="InterPro" id="IPR023168">
    <property type="entry name" value="GatB_Yqey_C_2"/>
</dbReference>
<feature type="binding site" evidence="13">
    <location>
        <position position="240"/>
    </location>
    <ligand>
        <name>ATP</name>
        <dbReference type="ChEBI" id="CHEBI:30616"/>
    </ligand>
</feature>
<dbReference type="InterPro" id="IPR020056">
    <property type="entry name" value="Rbsml_bL25/Gln-tRNA_synth_N"/>
</dbReference>
<evidence type="ECO:0000256" key="8">
    <source>
        <dbReference type="ARBA" id="ARBA00022917"/>
    </source>
</evidence>
<evidence type="ECO:0000256" key="15">
    <source>
        <dbReference type="SAM" id="MobiDB-lite"/>
    </source>
</evidence>
<keyword evidence="8 13" id="KW-0648">Protein biosynthesis</keyword>
<evidence type="ECO:0000256" key="1">
    <source>
        <dbReference type="ARBA" id="ARBA00005306"/>
    </source>
</evidence>
<dbReference type="Pfam" id="PF03950">
    <property type="entry name" value="tRNA-synt_1c_C"/>
    <property type="match status" value="1"/>
</dbReference>
<dbReference type="FunFam" id="3.40.50.620:FF:000037">
    <property type="entry name" value="Glutamine--tRNA ligase cytoplasmic"/>
    <property type="match status" value="1"/>
</dbReference>
<dbReference type="GO" id="GO:0004819">
    <property type="term" value="F:glutamine-tRNA ligase activity"/>
    <property type="evidence" value="ECO:0007669"/>
    <property type="project" value="UniProtKB-UniRule"/>
</dbReference>
<dbReference type="InterPro" id="IPR050132">
    <property type="entry name" value="Gln/Glu-tRNA_Ligase"/>
</dbReference>
<dbReference type="SUPFAM" id="SSF50715">
    <property type="entry name" value="Ribosomal protein L25-like"/>
    <property type="match status" value="1"/>
</dbReference>
<dbReference type="NCBIfam" id="NF011291">
    <property type="entry name" value="PRK14703.1"/>
    <property type="match status" value="1"/>
</dbReference>
<dbReference type="Gene3D" id="3.90.800.10">
    <property type="entry name" value="Glutamyl-tRNA Synthetase, Domain 3"/>
    <property type="match status" value="1"/>
</dbReference>
<evidence type="ECO:0000256" key="11">
    <source>
        <dbReference type="ARBA" id="ARBA00047380"/>
    </source>
</evidence>
<dbReference type="InterPro" id="IPR003789">
    <property type="entry name" value="Asn/Gln_tRNA_amidoTrase-B-like"/>
</dbReference>
<dbReference type="SUPFAM" id="SSF89095">
    <property type="entry name" value="GatB/YqeY motif"/>
    <property type="match status" value="1"/>
</dbReference>
<dbReference type="GO" id="GO:0006425">
    <property type="term" value="P:glutaminyl-tRNA aminoacylation"/>
    <property type="evidence" value="ECO:0007669"/>
    <property type="project" value="UniProtKB-UniRule"/>
</dbReference>
<dbReference type="GO" id="GO:0005829">
    <property type="term" value="C:cytosol"/>
    <property type="evidence" value="ECO:0007669"/>
    <property type="project" value="TreeGrafter"/>
</dbReference>
<dbReference type="HAMAP" id="MF_00126">
    <property type="entry name" value="Gln_tRNA_synth"/>
    <property type="match status" value="1"/>
</dbReference>
<dbReference type="EMBL" id="JANUAU010000001">
    <property type="protein sequence ID" value="MCS3676594.1"/>
    <property type="molecule type" value="Genomic_DNA"/>
</dbReference>
<feature type="binding site" evidence="13">
    <location>
        <begin position="40"/>
        <end position="42"/>
    </location>
    <ligand>
        <name>ATP</name>
        <dbReference type="ChEBI" id="CHEBI:30616"/>
    </ligand>
</feature>
<comment type="caution">
    <text evidence="13">Lacks conserved residue(s) required for the propagation of feature annotation.</text>
</comment>
<dbReference type="Pfam" id="PF00749">
    <property type="entry name" value="tRNA-synt_1c"/>
    <property type="match status" value="1"/>
</dbReference>
<feature type="compositionally biased region" description="Basic and acidic residues" evidence="15">
    <location>
        <begin position="586"/>
        <end position="611"/>
    </location>
</feature>
<feature type="region of interest" description="Disordered" evidence="15">
    <location>
        <begin position="580"/>
        <end position="611"/>
    </location>
</feature>
<evidence type="ECO:0000256" key="13">
    <source>
        <dbReference type="HAMAP-Rule" id="MF_00126"/>
    </source>
</evidence>
<dbReference type="NCBIfam" id="TIGR00440">
    <property type="entry name" value="glnS"/>
    <property type="match status" value="1"/>
</dbReference>
<dbReference type="PANTHER" id="PTHR43097:SF5">
    <property type="entry name" value="GLUTAMATE--TRNA LIGASE"/>
    <property type="match status" value="1"/>
</dbReference>
<dbReference type="Pfam" id="PF20974">
    <property type="entry name" value="tRNA-synt_1c_C2"/>
    <property type="match status" value="1"/>
</dbReference>
<dbReference type="SMART" id="SM00845">
    <property type="entry name" value="GatB_Yqey"/>
    <property type="match status" value="1"/>
</dbReference>
<dbReference type="GO" id="GO:0005524">
    <property type="term" value="F:ATP binding"/>
    <property type="evidence" value="ECO:0007669"/>
    <property type="project" value="UniProtKB-UniRule"/>
</dbReference>
<dbReference type="Pfam" id="PF02637">
    <property type="entry name" value="GatB_Yqey"/>
    <property type="match status" value="1"/>
</dbReference>
<comment type="similarity">
    <text evidence="1">Belongs to the GatB/GatE family. GatB subfamily.</text>
</comment>
<comment type="subunit">
    <text evidence="13">Monomer.</text>
</comment>
<evidence type="ECO:0000256" key="2">
    <source>
        <dbReference type="ARBA" id="ARBA00005594"/>
    </source>
</evidence>
<feature type="binding site" evidence="13">
    <location>
        <begin position="282"/>
        <end position="284"/>
    </location>
    <ligand>
        <name>ATP</name>
        <dbReference type="ChEBI" id="CHEBI:30616"/>
    </ligand>
</feature>
<evidence type="ECO:0000256" key="5">
    <source>
        <dbReference type="ARBA" id="ARBA00022598"/>
    </source>
</evidence>
<feature type="short sequence motif" description="'HIGH' region" evidence="13">
    <location>
        <begin position="39"/>
        <end position="49"/>
    </location>
</feature>
<dbReference type="InterPro" id="IPR018027">
    <property type="entry name" value="Asn/Gln_amidotransferase"/>
</dbReference>
<dbReference type="Gene3D" id="3.40.50.620">
    <property type="entry name" value="HUPs"/>
    <property type="match status" value="1"/>
</dbReference>
<comment type="catalytic activity">
    <reaction evidence="11">
        <text>L-aspartyl-tRNA(Asn) + L-glutamine + ATP + H2O = L-asparaginyl-tRNA(Asn) + L-glutamate + ADP + phosphate + 2 H(+)</text>
        <dbReference type="Rhea" id="RHEA:14513"/>
        <dbReference type="Rhea" id="RHEA-COMP:9674"/>
        <dbReference type="Rhea" id="RHEA-COMP:9677"/>
        <dbReference type="ChEBI" id="CHEBI:15377"/>
        <dbReference type="ChEBI" id="CHEBI:15378"/>
        <dbReference type="ChEBI" id="CHEBI:29985"/>
        <dbReference type="ChEBI" id="CHEBI:30616"/>
        <dbReference type="ChEBI" id="CHEBI:43474"/>
        <dbReference type="ChEBI" id="CHEBI:58359"/>
        <dbReference type="ChEBI" id="CHEBI:78515"/>
        <dbReference type="ChEBI" id="CHEBI:78516"/>
        <dbReference type="ChEBI" id="CHEBI:456216"/>
    </reaction>
</comment>
<keyword evidence="4 13" id="KW-0963">Cytoplasm</keyword>
<evidence type="ECO:0000256" key="9">
    <source>
        <dbReference type="ARBA" id="ARBA00023146"/>
    </source>
</evidence>
<dbReference type="GO" id="GO:0016884">
    <property type="term" value="F:carbon-nitrogen ligase activity, with glutamine as amido-N-donor"/>
    <property type="evidence" value="ECO:0007669"/>
    <property type="project" value="InterPro"/>
</dbReference>
<proteinExistence type="inferred from homology"/>
<dbReference type="InterPro" id="IPR020061">
    <property type="entry name" value="Glu_tRNA_lig_a-bdl"/>
</dbReference>
<dbReference type="FunFam" id="1.10.1160.10:FF:000001">
    <property type="entry name" value="Glutamine--tRNA ligase"/>
    <property type="match status" value="1"/>
</dbReference>
<comment type="caution">
    <text evidence="17">The sequence shown here is derived from an EMBL/GenBank/DDBJ whole genome shotgun (WGS) entry which is preliminary data.</text>
</comment>
<evidence type="ECO:0000256" key="10">
    <source>
        <dbReference type="ARBA" id="ARBA00024799"/>
    </source>
</evidence>
<dbReference type="InterPro" id="IPR020059">
    <property type="entry name" value="Glu/Gln-tRNA-synth_Ib_codon-bd"/>
</dbReference>
<name>A0A9X2PU42_9BACT</name>
<evidence type="ECO:0000313" key="17">
    <source>
        <dbReference type="EMBL" id="MCS3676594.1"/>
    </source>
</evidence>
<dbReference type="InterPro" id="IPR011035">
    <property type="entry name" value="Ribosomal_bL25/Gln-tRNA_synth"/>
</dbReference>
<dbReference type="InterPro" id="IPR004514">
    <property type="entry name" value="Gln-tRNA-synth"/>
</dbReference>
<dbReference type="FunFam" id="1.10.10.410:FF:000001">
    <property type="entry name" value="Aspartyl/glutamyl-tRNA(Asn/Gln) amidotransferase subunit B"/>
    <property type="match status" value="1"/>
</dbReference>
<accession>A0A9X2PU42</accession>
<dbReference type="PANTHER" id="PTHR43097">
    <property type="entry name" value="GLUTAMINE-TRNA LIGASE"/>
    <property type="match status" value="1"/>
</dbReference>
<dbReference type="SUPFAM" id="SSF52374">
    <property type="entry name" value="Nucleotidylyl transferase"/>
    <property type="match status" value="1"/>
</dbReference>
<dbReference type="PROSITE" id="PS00178">
    <property type="entry name" value="AA_TRNA_LIGASE_I"/>
    <property type="match status" value="1"/>
</dbReference>
<dbReference type="InterPro" id="IPR049437">
    <property type="entry name" value="tRNA-synt_1c_C2"/>
</dbReference>
<reference evidence="17" key="1">
    <citation type="submission" date="2022-08" db="EMBL/GenBank/DDBJ databases">
        <title>Genomic Encyclopedia of Type Strains, Phase V (KMG-V): Genome sequencing to study the core and pangenomes of soil and plant-associated prokaryotes.</title>
        <authorList>
            <person name="Whitman W."/>
        </authorList>
    </citation>
    <scope>NUCLEOTIDE SEQUENCE</scope>
    <source>
        <strain evidence="17">0</strain>
    </source>
</reference>
<feature type="binding site" evidence="13">
    <location>
        <position position="76"/>
    </location>
    <ligand>
        <name>L-glutamine</name>
        <dbReference type="ChEBI" id="CHEBI:58359"/>
    </ligand>
</feature>